<evidence type="ECO:0000313" key="5">
    <source>
        <dbReference type="Proteomes" id="UP000000684"/>
    </source>
</evidence>
<evidence type="ECO:0000259" key="3">
    <source>
        <dbReference type="Pfam" id="PF07819"/>
    </source>
</evidence>
<evidence type="ECO:0000313" key="4">
    <source>
        <dbReference type="EMBL" id="ABI73469.1"/>
    </source>
</evidence>
<dbReference type="PROSITE" id="PS51257">
    <property type="entry name" value="PROKAR_LIPOPROTEIN"/>
    <property type="match status" value="1"/>
</dbReference>
<evidence type="ECO:0000256" key="2">
    <source>
        <dbReference type="SAM" id="SignalP"/>
    </source>
</evidence>
<dbReference type="Pfam" id="PF07819">
    <property type="entry name" value="PGAP1"/>
    <property type="match status" value="1"/>
</dbReference>
<dbReference type="SUPFAM" id="SSF103647">
    <property type="entry name" value="TSP type-3 repeat"/>
    <property type="match status" value="1"/>
</dbReference>
<dbReference type="GO" id="GO:0016788">
    <property type="term" value="F:hydrolase activity, acting on ester bonds"/>
    <property type="evidence" value="ECO:0007669"/>
    <property type="project" value="InterPro"/>
</dbReference>
<dbReference type="eggNOG" id="COG1075">
    <property type="taxonomic scope" value="Bacteria"/>
</dbReference>
<dbReference type="Gene3D" id="2.60.120.380">
    <property type="match status" value="1"/>
</dbReference>
<feature type="chain" id="PRO_5004166164" evidence="2">
    <location>
        <begin position="33"/>
        <end position="743"/>
    </location>
</feature>
<dbReference type="SUPFAM" id="SSF53474">
    <property type="entry name" value="alpha/beta-Hydrolases"/>
    <property type="match status" value="1"/>
</dbReference>
<dbReference type="Proteomes" id="UP000000684">
    <property type="component" value="Chromosome"/>
</dbReference>
<name>Q07WZ5_SHEFN</name>
<dbReference type="Gene3D" id="3.40.50.1820">
    <property type="entry name" value="alpha/beta hydrolase"/>
    <property type="match status" value="1"/>
</dbReference>
<feature type="signal peptide" evidence="2">
    <location>
        <begin position="1"/>
        <end position="32"/>
    </location>
</feature>
<dbReference type="AlphaFoldDB" id="Q07WZ5"/>
<accession>Q07WZ5</accession>
<feature type="domain" description="GPI inositol-deacylase PGAP1-like alpha/beta" evidence="3">
    <location>
        <begin position="491"/>
        <end position="569"/>
    </location>
</feature>
<keyword evidence="5" id="KW-1185">Reference proteome</keyword>
<keyword evidence="2" id="KW-0732">Signal</keyword>
<dbReference type="STRING" id="318167.Sfri_3642"/>
<dbReference type="GO" id="GO:0005509">
    <property type="term" value="F:calcium ion binding"/>
    <property type="evidence" value="ECO:0007669"/>
    <property type="project" value="InterPro"/>
</dbReference>
<dbReference type="EMBL" id="CP000447">
    <property type="protein sequence ID" value="ABI73469.1"/>
    <property type="molecule type" value="Genomic_DNA"/>
</dbReference>
<reference evidence="4 5" key="1">
    <citation type="submission" date="2006-08" db="EMBL/GenBank/DDBJ databases">
        <title>Complete sequence of Shewanella frigidimarina NCIMB 400.</title>
        <authorList>
            <consortium name="US DOE Joint Genome Institute"/>
            <person name="Copeland A."/>
            <person name="Lucas S."/>
            <person name="Lapidus A."/>
            <person name="Barry K."/>
            <person name="Detter J.C."/>
            <person name="Glavina del Rio T."/>
            <person name="Hammon N."/>
            <person name="Israni S."/>
            <person name="Dalin E."/>
            <person name="Tice H."/>
            <person name="Pitluck S."/>
            <person name="Fredrickson J.K."/>
            <person name="Kolker E."/>
            <person name="McCuel L.A."/>
            <person name="DiChristina T."/>
            <person name="Nealson K.H."/>
            <person name="Newman D."/>
            <person name="Tiedje J.M."/>
            <person name="Zhou J."/>
            <person name="Romine M.F."/>
            <person name="Culley D.E."/>
            <person name="Serres M."/>
            <person name="Chertkov O."/>
            <person name="Brettin T."/>
            <person name="Bruce D."/>
            <person name="Han C."/>
            <person name="Tapia R."/>
            <person name="Gilna P."/>
            <person name="Schmutz J."/>
            <person name="Larimer F."/>
            <person name="Land M."/>
            <person name="Hauser L."/>
            <person name="Kyrpides N."/>
            <person name="Mikhailova N."/>
            <person name="Richardson P."/>
        </authorList>
    </citation>
    <scope>NUCLEOTIDE SEQUENCE [LARGE SCALE GENOMIC DNA]</scope>
    <source>
        <strain evidence="4 5">NCIMB 400</strain>
    </source>
</reference>
<gene>
    <name evidence="4" type="ordered locus">Sfri_3642</name>
</gene>
<dbReference type="InterPro" id="IPR012908">
    <property type="entry name" value="PGAP1-ab_dom-like"/>
</dbReference>
<feature type="region of interest" description="Disordered" evidence="1">
    <location>
        <begin position="252"/>
        <end position="272"/>
    </location>
</feature>
<dbReference type="InterPro" id="IPR028974">
    <property type="entry name" value="TSP_type-3_rpt"/>
</dbReference>
<protein>
    <submittedName>
        <fullName evidence="4">Peptidase domain protein</fullName>
    </submittedName>
</protein>
<dbReference type="HOGENOM" id="CLU_373791_0_0_6"/>
<sequence precursor="true">MFFTQKNGCFMFICQRMTMVILSSILFFILSACGGGSSDEPAKTAPPAPKIIYTDYTITAIDGYLENATAWLDVNNTGSYSSTHPTSQTHGNGEAILSIPDTLIATNFPVIVEAKPLITFDKGLNRLVTNSFTLAAPAGERVVTPFSTLVYIKMKSGLSQDAAISDIANELQISNVELLTDFIANNNQRMTLIAADMVRLNIFPETPTQLVEVTVNPLNISTEVTQYANIQSDTSSFKAVVRNSSNIIELDTDNDGIADGEDGDIDGDDIPNEQDPYPYIIDRHTERKPSELLLGQIKTETLLAGQWHYFELTTLDNILLNVNLSQLTGDVDLYVKQDSVPTRFDYDCRSNNSFQSAEKCLQRLKQGQKHFIAVAAREDSGYRLEAILDEIVVSKVSLLLHGLASEAGTWNKLVDDDSFFSGSCTRLNIADELTELPQANSKGEYCFRLDFGGYDRDSGLATAGLDGKTCITVDGCNGDFSNFNLLGKEVETAIDQIVTALGIDTEVVLLGHSRGGLAARAYLQNSDSLYKEYVKSLVTTGTPHQGSPLGRFYRFMELNCIPQISYQNDSGMCEDNWEVVKMLAGERWYLDYEYIDLRVPSIDFLSPESTEIIELNGNILALENIIIAQLSYRGTNFGILAEDVGLGSDYDLYDYGAWFGGDHPHPSTLRYIENGQTRDSFIGDGIVPAYSQQLSELLIPVARNVDLSFSSTAYNVIHTEQTQQVSDLYSMFESVRVQIGWEQ</sequence>
<proteinExistence type="predicted"/>
<organism evidence="4 5">
    <name type="scientific">Shewanella frigidimarina (strain NCIMB 400)</name>
    <dbReference type="NCBI Taxonomy" id="318167"/>
    <lineage>
        <taxon>Bacteria</taxon>
        <taxon>Pseudomonadati</taxon>
        <taxon>Pseudomonadota</taxon>
        <taxon>Gammaproteobacteria</taxon>
        <taxon>Alteromonadales</taxon>
        <taxon>Shewanellaceae</taxon>
        <taxon>Shewanella</taxon>
    </lineage>
</organism>
<dbReference type="KEGG" id="sfr:Sfri_3642"/>
<dbReference type="InterPro" id="IPR029058">
    <property type="entry name" value="AB_hydrolase_fold"/>
</dbReference>
<evidence type="ECO:0000256" key="1">
    <source>
        <dbReference type="SAM" id="MobiDB-lite"/>
    </source>
</evidence>